<proteinExistence type="predicted"/>
<reference evidence="2 3" key="2">
    <citation type="submission" date="2018-11" db="EMBL/GenBank/DDBJ databases">
        <authorList>
            <consortium name="Pathogen Informatics"/>
        </authorList>
    </citation>
    <scope>NUCLEOTIDE SEQUENCE [LARGE SCALE GENOMIC DNA]</scope>
</reference>
<evidence type="ECO:0000313" key="3">
    <source>
        <dbReference type="Proteomes" id="UP000271098"/>
    </source>
</evidence>
<accession>A0A183DQZ6</accession>
<keyword evidence="1" id="KW-1133">Transmembrane helix</keyword>
<reference evidence="4" key="1">
    <citation type="submission" date="2016-06" db="UniProtKB">
        <authorList>
            <consortium name="WormBaseParasite"/>
        </authorList>
    </citation>
    <scope>IDENTIFICATION</scope>
</reference>
<evidence type="ECO:0000313" key="2">
    <source>
        <dbReference type="EMBL" id="VDN18383.1"/>
    </source>
</evidence>
<dbReference type="WBParaSite" id="GPUH_0001115001-mRNA-1">
    <property type="protein sequence ID" value="GPUH_0001115001-mRNA-1"/>
    <property type="gene ID" value="GPUH_0001115001"/>
</dbReference>
<dbReference type="AlphaFoldDB" id="A0A183DQZ6"/>
<keyword evidence="1" id="KW-0472">Membrane</keyword>
<evidence type="ECO:0000313" key="4">
    <source>
        <dbReference type="WBParaSite" id="GPUH_0001115001-mRNA-1"/>
    </source>
</evidence>
<evidence type="ECO:0000256" key="1">
    <source>
        <dbReference type="SAM" id="Phobius"/>
    </source>
</evidence>
<dbReference type="EMBL" id="UYRT01078369">
    <property type="protein sequence ID" value="VDN18383.1"/>
    <property type="molecule type" value="Genomic_DNA"/>
</dbReference>
<keyword evidence="3" id="KW-1185">Reference proteome</keyword>
<organism evidence="4">
    <name type="scientific">Gongylonema pulchrum</name>
    <dbReference type="NCBI Taxonomy" id="637853"/>
    <lineage>
        <taxon>Eukaryota</taxon>
        <taxon>Metazoa</taxon>
        <taxon>Ecdysozoa</taxon>
        <taxon>Nematoda</taxon>
        <taxon>Chromadorea</taxon>
        <taxon>Rhabditida</taxon>
        <taxon>Spirurina</taxon>
        <taxon>Spiruromorpha</taxon>
        <taxon>Spiruroidea</taxon>
        <taxon>Gongylonematidae</taxon>
        <taxon>Gongylonema</taxon>
    </lineage>
</organism>
<keyword evidence="1" id="KW-0812">Transmembrane</keyword>
<feature type="transmembrane region" description="Helical" evidence="1">
    <location>
        <begin position="16"/>
        <end position="36"/>
    </location>
</feature>
<gene>
    <name evidence="2" type="ORF">GPUH_LOCUS11137</name>
</gene>
<dbReference type="Proteomes" id="UP000271098">
    <property type="component" value="Unassembled WGS sequence"/>
</dbReference>
<sequence>MLQLGSAKKHNRMPSVFAAAADGGIFGFIILLLMCIRDRDLKWATGRETGGWMKDSSRNKHQEPCDVFRKLVTIHGCQGVE</sequence>
<name>A0A183DQZ6_9BILA</name>
<protein>
    <submittedName>
        <fullName evidence="4">Secreted protein</fullName>
    </submittedName>
</protein>